<evidence type="ECO:0000256" key="6">
    <source>
        <dbReference type="ARBA" id="ARBA00023136"/>
    </source>
</evidence>
<comment type="similarity">
    <text evidence="7">Belongs to the major facilitator superfamily. Phosphate:H(+) symporter (TC 2.A.1.9) family.</text>
</comment>
<evidence type="ECO:0000256" key="3">
    <source>
        <dbReference type="ARBA" id="ARBA00022448"/>
    </source>
</evidence>
<dbReference type="InterPro" id="IPR045262">
    <property type="entry name" value="STP/PLT_plant"/>
</dbReference>
<name>A0A4S4DB70_CAMSN</name>
<proteinExistence type="inferred from homology"/>
<dbReference type="SUPFAM" id="SSF103473">
    <property type="entry name" value="MFS general substrate transporter"/>
    <property type="match status" value="1"/>
</dbReference>
<feature type="transmembrane region" description="Helical" evidence="8">
    <location>
        <begin position="49"/>
        <end position="67"/>
    </location>
</feature>
<dbReference type="AlphaFoldDB" id="A0A4S4DB70"/>
<dbReference type="InterPro" id="IPR005828">
    <property type="entry name" value="MFS_sugar_transport-like"/>
</dbReference>
<dbReference type="PROSITE" id="PS50850">
    <property type="entry name" value="MFS"/>
    <property type="match status" value="1"/>
</dbReference>
<evidence type="ECO:0000256" key="4">
    <source>
        <dbReference type="ARBA" id="ARBA00022692"/>
    </source>
</evidence>
<evidence type="ECO:0000313" key="10">
    <source>
        <dbReference type="EMBL" id="THF99819.1"/>
    </source>
</evidence>
<evidence type="ECO:0000259" key="9">
    <source>
        <dbReference type="PROSITE" id="PS50850"/>
    </source>
</evidence>
<reference evidence="10 11" key="1">
    <citation type="journal article" date="2018" name="Proc. Natl. Acad. Sci. U.S.A.">
        <title>Draft genome sequence of Camellia sinensis var. sinensis provides insights into the evolution of the tea genome and tea quality.</title>
        <authorList>
            <person name="Wei C."/>
            <person name="Yang H."/>
            <person name="Wang S."/>
            <person name="Zhao J."/>
            <person name="Liu C."/>
            <person name="Gao L."/>
            <person name="Xia E."/>
            <person name="Lu Y."/>
            <person name="Tai Y."/>
            <person name="She G."/>
            <person name="Sun J."/>
            <person name="Cao H."/>
            <person name="Tong W."/>
            <person name="Gao Q."/>
            <person name="Li Y."/>
            <person name="Deng W."/>
            <person name="Jiang X."/>
            <person name="Wang W."/>
            <person name="Chen Q."/>
            <person name="Zhang S."/>
            <person name="Li H."/>
            <person name="Wu J."/>
            <person name="Wang P."/>
            <person name="Li P."/>
            <person name="Shi C."/>
            <person name="Zheng F."/>
            <person name="Jian J."/>
            <person name="Huang B."/>
            <person name="Shan D."/>
            <person name="Shi M."/>
            <person name="Fang C."/>
            <person name="Yue Y."/>
            <person name="Li F."/>
            <person name="Li D."/>
            <person name="Wei S."/>
            <person name="Han B."/>
            <person name="Jiang C."/>
            <person name="Yin Y."/>
            <person name="Xia T."/>
            <person name="Zhang Z."/>
            <person name="Bennetzen J.L."/>
            <person name="Zhao S."/>
            <person name="Wan X."/>
        </authorList>
    </citation>
    <scope>NUCLEOTIDE SEQUENCE [LARGE SCALE GENOMIC DNA]</scope>
    <source>
        <strain evidence="11">cv. Shuchazao</strain>
        <tissue evidence="10">Leaf</tissue>
    </source>
</reference>
<comment type="subcellular location">
    <subcellularLocation>
        <location evidence="1">Membrane</location>
        <topology evidence="1">Multi-pass membrane protein</topology>
    </subcellularLocation>
</comment>
<comment type="caution">
    <text evidence="10">The sequence shown here is derived from an EMBL/GenBank/DDBJ whole genome shotgun (WGS) entry which is preliminary data.</text>
</comment>
<keyword evidence="11" id="KW-1185">Reference proteome</keyword>
<dbReference type="PANTHER" id="PTHR23500:SF371">
    <property type="entry name" value="OS07G0206600 PROTEIN"/>
    <property type="match status" value="1"/>
</dbReference>
<keyword evidence="3" id="KW-0813">Transport</keyword>
<dbReference type="STRING" id="542762.A0A4S4DB70"/>
<feature type="transmembrane region" description="Helical" evidence="8">
    <location>
        <begin position="73"/>
        <end position="95"/>
    </location>
</feature>
<gene>
    <name evidence="10" type="ORF">TEA_003978</name>
</gene>
<evidence type="ECO:0000313" key="11">
    <source>
        <dbReference type="Proteomes" id="UP000306102"/>
    </source>
</evidence>
<evidence type="ECO:0000256" key="2">
    <source>
        <dbReference type="ARBA" id="ARBA00010992"/>
    </source>
</evidence>
<dbReference type="GO" id="GO:0015144">
    <property type="term" value="F:carbohydrate transmembrane transporter activity"/>
    <property type="evidence" value="ECO:0007669"/>
    <property type="project" value="InterPro"/>
</dbReference>
<dbReference type="PANTHER" id="PTHR23500">
    <property type="entry name" value="SOLUTE CARRIER FAMILY 2, FACILITATED GLUCOSE TRANSPORTER"/>
    <property type="match status" value="1"/>
</dbReference>
<organism evidence="10 11">
    <name type="scientific">Camellia sinensis var. sinensis</name>
    <name type="common">China tea</name>
    <dbReference type="NCBI Taxonomy" id="542762"/>
    <lineage>
        <taxon>Eukaryota</taxon>
        <taxon>Viridiplantae</taxon>
        <taxon>Streptophyta</taxon>
        <taxon>Embryophyta</taxon>
        <taxon>Tracheophyta</taxon>
        <taxon>Spermatophyta</taxon>
        <taxon>Magnoliopsida</taxon>
        <taxon>eudicotyledons</taxon>
        <taxon>Gunneridae</taxon>
        <taxon>Pentapetalae</taxon>
        <taxon>asterids</taxon>
        <taxon>Ericales</taxon>
        <taxon>Theaceae</taxon>
        <taxon>Camellia</taxon>
    </lineage>
</organism>
<dbReference type="EMBL" id="SDRB02011848">
    <property type="protein sequence ID" value="THF99819.1"/>
    <property type="molecule type" value="Genomic_DNA"/>
</dbReference>
<evidence type="ECO:0000256" key="8">
    <source>
        <dbReference type="SAM" id="Phobius"/>
    </source>
</evidence>
<dbReference type="GO" id="GO:0016020">
    <property type="term" value="C:membrane"/>
    <property type="evidence" value="ECO:0007669"/>
    <property type="project" value="UniProtKB-SubCell"/>
</dbReference>
<protein>
    <recommendedName>
        <fullName evidence="9">Major facilitator superfamily (MFS) profile domain-containing protein</fullName>
    </recommendedName>
</protein>
<dbReference type="Pfam" id="PF00083">
    <property type="entry name" value="Sugar_tr"/>
    <property type="match status" value="1"/>
</dbReference>
<comment type="similarity">
    <text evidence="2">Belongs to the major facilitator superfamily. Sugar transporter (TC 2.A.1.1) family.</text>
</comment>
<feature type="transmembrane region" description="Helical" evidence="8">
    <location>
        <begin position="107"/>
        <end position="128"/>
    </location>
</feature>
<dbReference type="Proteomes" id="UP000306102">
    <property type="component" value="Unassembled WGS sequence"/>
</dbReference>
<keyword evidence="5 8" id="KW-1133">Transmembrane helix</keyword>
<sequence length="240" mass="26322">MANAEVFKSKITVYVVACWILFTSSLYLAALVASFGASKACRIFGRKPTILVASLFFIGGAGFSALAEHKWMLILVRILFGIGVGFGNVAVPVLLSGIAPVQHREAVNILFQLFVTIGILIAGIVNYFTSTLHPIEWRASLAIAGVPGLDLFFGSMILTKTPASLIKRGKDTKGKAALKKIRGVDNVALPTICHNWNSHSWHCQLFHFHPPPNWVEGLLSHSRHSRPCPFLRLHDSHDFP</sequence>
<accession>A0A4S4DB70</accession>
<keyword evidence="6 8" id="KW-0472">Membrane</keyword>
<feature type="transmembrane region" description="Helical" evidence="8">
    <location>
        <begin position="12"/>
        <end position="37"/>
    </location>
</feature>
<evidence type="ECO:0000256" key="7">
    <source>
        <dbReference type="ARBA" id="ARBA00044504"/>
    </source>
</evidence>
<keyword evidence="4 8" id="KW-0812">Transmembrane</keyword>
<evidence type="ECO:0000256" key="5">
    <source>
        <dbReference type="ARBA" id="ARBA00022989"/>
    </source>
</evidence>
<dbReference type="InterPro" id="IPR020846">
    <property type="entry name" value="MFS_dom"/>
</dbReference>
<feature type="domain" description="Major facilitator superfamily (MFS) profile" evidence="9">
    <location>
        <begin position="1"/>
        <end position="240"/>
    </location>
</feature>
<dbReference type="InterPro" id="IPR036259">
    <property type="entry name" value="MFS_trans_sf"/>
</dbReference>
<dbReference type="Gene3D" id="1.20.1250.20">
    <property type="entry name" value="MFS general substrate transporter like domains"/>
    <property type="match status" value="1"/>
</dbReference>
<evidence type="ECO:0000256" key="1">
    <source>
        <dbReference type="ARBA" id="ARBA00004141"/>
    </source>
</evidence>